<evidence type="ECO:0000256" key="4">
    <source>
        <dbReference type="ARBA" id="ARBA00022989"/>
    </source>
</evidence>
<dbReference type="OrthoDB" id="73901at2759"/>
<dbReference type="GO" id="GO:0005886">
    <property type="term" value="C:plasma membrane"/>
    <property type="evidence" value="ECO:0007669"/>
    <property type="project" value="TreeGrafter"/>
</dbReference>
<evidence type="ECO:0000313" key="9">
    <source>
        <dbReference type="Proteomes" id="UP000236161"/>
    </source>
</evidence>
<protein>
    <recommendedName>
        <fullName evidence="7">Copper transport protein</fullName>
    </recommendedName>
</protein>
<keyword evidence="7" id="KW-0406">Ion transport</keyword>
<proteinExistence type="inferred from homology"/>
<name>A0A2I0AIB4_9ASPA</name>
<organism evidence="8 9">
    <name type="scientific">Apostasia shenzhenica</name>
    <dbReference type="NCBI Taxonomy" id="1088818"/>
    <lineage>
        <taxon>Eukaryota</taxon>
        <taxon>Viridiplantae</taxon>
        <taxon>Streptophyta</taxon>
        <taxon>Embryophyta</taxon>
        <taxon>Tracheophyta</taxon>
        <taxon>Spermatophyta</taxon>
        <taxon>Magnoliopsida</taxon>
        <taxon>Liliopsida</taxon>
        <taxon>Asparagales</taxon>
        <taxon>Orchidaceae</taxon>
        <taxon>Apostasioideae</taxon>
        <taxon>Apostasia</taxon>
    </lineage>
</organism>
<keyword evidence="5 7" id="KW-0186">Copper</keyword>
<keyword evidence="7" id="KW-0813">Transport</keyword>
<dbReference type="Proteomes" id="UP000236161">
    <property type="component" value="Unassembled WGS sequence"/>
</dbReference>
<dbReference type="Pfam" id="PF04145">
    <property type="entry name" value="Ctr"/>
    <property type="match status" value="2"/>
</dbReference>
<sequence length="160" mass="16735">MDHSLPSDMHIPTSAADSVVTGDVAAAAMGRQAAQSRSSYTHMTFYWGKDSEILFAGWPGTSTGMYALATLLVFSSAVIVEWLGRSGSGDFSCRRQKSRAAAAYALRVAVAYIVMLAVMSFNVGILVAAVAGHVIGYMWFAGAPAAGRCGDEEGGKAGRC</sequence>
<comment type="similarity">
    <text evidence="1 7">Belongs to the copper transporter (Ctr) (TC 1.A.56) family. SLC31A subfamily.</text>
</comment>
<feature type="transmembrane region" description="Helical" evidence="7">
    <location>
        <begin position="104"/>
        <end position="131"/>
    </location>
</feature>
<evidence type="ECO:0000256" key="5">
    <source>
        <dbReference type="ARBA" id="ARBA00023008"/>
    </source>
</evidence>
<dbReference type="PANTHER" id="PTHR12483">
    <property type="entry name" value="SOLUTE CARRIER FAMILY 31 COPPER TRANSPORTERS"/>
    <property type="match status" value="1"/>
</dbReference>
<evidence type="ECO:0000313" key="8">
    <source>
        <dbReference type="EMBL" id="PKA55304.1"/>
    </source>
</evidence>
<dbReference type="EMBL" id="KZ451980">
    <property type="protein sequence ID" value="PKA55304.1"/>
    <property type="molecule type" value="Genomic_DNA"/>
</dbReference>
<evidence type="ECO:0000256" key="6">
    <source>
        <dbReference type="ARBA" id="ARBA00023136"/>
    </source>
</evidence>
<dbReference type="AlphaFoldDB" id="A0A2I0AIB4"/>
<evidence type="ECO:0000256" key="2">
    <source>
        <dbReference type="ARBA" id="ARBA00022692"/>
    </source>
</evidence>
<dbReference type="InterPro" id="IPR007274">
    <property type="entry name" value="Cop_transporter"/>
</dbReference>
<keyword evidence="4 7" id="KW-1133">Transmembrane helix</keyword>
<evidence type="ECO:0000256" key="1">
    <source>
        <dbReference type="ARBA" id="ARBA00006921"/>
    </source>
</evidence>
<reference evidence="8 9" key="1">
    <citation type="journal article" date="2017" name="Nature">
        <title>The Apostasia genome and the evolution of orchids.</title>
        <authorList>
            <person name="Zhang G.Q."/>
            <person name="Liu K.W."/>
            <person name="Li Z."/>
            <person name="Lohaus R."/>
            <person name="Hsiao Y.Y."/>
            <person name="Niu S.C."/>
            <person name="Wang J.Y."/>
            <person name="Lin Y.C."/>
            <person name="Xu Q."/>
            <person name="Chen L.J."/>
            <person name="Yoshida K."/>
            <person name="Fujiwara S."/>
            <person name="Wang Z.W."/>
            <person name="Zhang Y.Q."/>
            <person name="Mitsuda N."/>
            <person name="Wang M."/>
            <person name="Liu G.H."/>
            <person name="Pecoraro L."/>
            <person name="Huang H.X."/>
            <person name="Xiao X.J."/>
            <person name="Lin M."/>
            <person name="Wu X.Y."/>
            <person name="Wu W.L."/>
            <person name="Chen Y.Y."/>
            <person name="Chang S.B."/>
            <person name="Sakamoto S."/>
            <person name="Ohme-Takagi M."/>
            <person name="Yagi M."/>
            <person name="Zeng S.J."/>
            <person name="Shen C.Y."/>
            <person name="Yeh C.M."/>
            <person name="Luo Y.B."/>
            <person name="Tsai W.C."/>
            <person name="Van de Peer Y."/>
            <person name="Liu Z.J."/>
        </authorList>
    </citation>
    <scope>NUCLEOTIDE SEQUENCE [LARGE SCALE GENOMIC DNA]</scope>
    <source>
        <strain evidence="9">cv. Shenzhen</strain>
        <tissue evidence="8">Stem</tissue>
    </source>
</reference>
<keyword evidence="3 7" id="KW-0187">Copper transport</keyword>
<gene>
    <name evidence="8" type="primary">COPT6</name>
    <name evidence="8" type="ORF">AXF42_Ash003941</name>
</gene>
<keyword evidence="9" id="KW-1185">Reference proteome</keyword>
<dbReference type="STRING" id="1088818.A0A2I0AIB4"/>
<comment type="subcellular location">
    <subcellularLocation>
        <location evidence="7">Membrane</location>
        <topology evidence="7">Multi-pass membrane protein</topology>
    </subcellularLocation>
</comment>
<feature type="transmembrane region" description="Helical" evidence="7">
    <location>
        <begin position="64"/>
        <end position="83"/>
    </location>
</feature>
<keyword evidence="2 7" id="KW-0812">Transmembrane</keyword>
<dbReference type="GO" id="GO:0005375">
    <property type="term" value="F:copper ion transmembrane transporter activity"/>
    <property type="evidence" value="ECO:0007669"/>
    <property type="project" value="UniProtKB-UniRule"/>
</dbReference>
<dbReference type="PANTHER" id="PTHR12483:SF117">
    <property type="entry name" value="COPPER TRANSPORTER 3"/>
    <property type="match status" value="1"/>
</dbReference>
<accession>A0A2I0AIB4</accession>
<evidence type="ECO:0000256" key="7">
    <source>
        <dbReference type="RuleBase" id="RU367022"/>
    </source>
</evidence>
<keyword evidence="6 7" id="KW-0472">Membrane</keyword>
<evidence type="ECO:0000256" key="3">
    <source>
        <dbReference type="ARBA" id="ARBA00022796"/>
    </source>
</evidence>